<keyword evidence="2" id="KW-1185">Reference proteome</keyword>
<reference evidence="2" key="1">
    <citation type="submission" date="2018-09" db="EMBL/GenBank/DDBJ databases">
        <authorList>
            <person name="Zhu H."/>
        </authorList>
    </citation>
    <scope>NUCLEOTIDE SEQUENCE [LARGE SCALE GENOMIC DNA]</scope>
    <source>
        <strain evidence="2">K1R23-30</strain>
    </source>
</reference>
<sequence length="439" mass="45376">MSGAARLSDPIGHSPTMSWLLTGLLAGAAIGVGTAAIIGTGGLAAAAIVGGLAATGGGLGDMLSTMSWAPKETCGVIKGTCSGNVFVNGLRAARAHADVVDCSKHASPYLPIASGSATVYINGQPAARINDKVGCSAVITGGSGNVFIGGNTVQTDVLHPEKLVPDAVHAALFVVGLGSAIVIGGPIIATAGFAGGAAGQLGGEWIGGKAFGVGSDGQKWAMFGGAMLGGAMSAKGGAVRVGKWSPPSPSTMSELATGGMHQLELAARKTSNPPALETSNRMAELHKKWGHLNPNERRALLKAKSESTWSNWLEKRDSEAATVNPNTHFLEKHGPNTTLLDQEIRATTRVAPDGSLDRAFRDSTRFMSARDMGAAMQRADSIFHLNGSVNRAYSFQMEGLIGEGFTKAPANKWMFTTNVNAVYRNGHPYTMFPLLRPIS</sequence>
<dbReference type="InterPro" id="IPR008727">
    <property type="entry name" value="PAAR_motif"/>
</dbReference>
<proteinExistence type="predicted"/>
<gene>
    <name evidence="1" type="ORF">D3871_17540</name>
</gene>
<dbReference type="Gene3D" id="2.60.200.60">
    <property type="match status" value="1"/>
</dbReference>
<evidence type="ECO:0000313" key="2">
    <source>
        <dbReference type="Proteomes" id="UP000265955"/>
    </source>
</evidence>
<accession>A0A3A3FL93</accession>
<evidence type="ECO:0000313" key="1">
    <source>
        <dbReference type="EMBL" id="RJF95245.1"/>
    </source>
</evidence>
<comment type="caution">
    <text evidence="1">The sequence shown here is derived from an EMBL/GenBank/DDBJ whole genome shotgun (WGS) entry which is preliminary data.</text>
</comment>
<organism evidence="1 2">
    <name type="scientific">Noviherbaspirillum saxi</name>
    <dbReference type="NCBI Taxonomy" id="2320863"/>
    <lineage>
        <taxon>Bacteria</taxon>
        <taxon>Pseudomonadati</taxon>
        <taxon>Pseudomonadota</taxon>
        <taxon>Betaproteobacteria</taxon>
        <taxon>Burkholderiales</taxon>
        <taxon>Oxalobacteraceae</taxon>
        <taxon>Noviherbaspirillum</taxon>
    </lineage>
</organism>
<dbReference type="EMBL" id="QYUO01000002">
    <property type="protein sequence ID" value="RJF95245.1"/>
    <property type="molecule type" value="Genomic_DNA"/>
</dbReference>
<protein>
    <recommendedName>
        <fullName evidence="3">Zn-binding Pro-Ala-Ala-Arg (PAAR) domain-containing protein, incolved in TypeVI secretion</fullName>
    </recommendedName>
</protein>
<dbReference type="AlphaFoldDB" id="A0A3A3FL93"/>
<dbReference type="CDD" id="cd14742">
    <property type="entry name" value="PAAR_RHS"/>
    <property type="match status" value="1"/>
</dbReference>
<name>A0A3A3FL93_9BURK</name>
<evidence type="ECO:0008006" key="3">
    <source>
        <dbReference type="Google" id="ProtNLM"/>
    </source>
</evidence>
<dbReference type="Pfam" id="PF05488">
    <property type="entry name" value="PAAR_motif"/>
    <property type="match status" value="1"/>
</dbReference>
<dbReference type="Proteomes" id="UP000265955">
    <property type="component" value="Unassembled WGS sequence"/>
</dbReference>